<evidence type="ECO:0000256" key="3">
    <source>
        <dbReference type="ARBA" id="ARBA00022833"/>
    </source>
</evidence>
<keyword evidence="1" id="KW-0479">Metal-binding</keyword>
<dbReference type="EMBL" id="AACS02000008">
    <property type="protein sequence ID" value="EAU81007.2"/>
    <property type="molecule type" value="Genomic_DNA"/>
</dbReference>
<reference evidence="6 7" key="1">
    <citation type="journal article" date="2010" name="Proc. Natl. Acad. Sci. U.S.A.">
        <title>Insights into evolution of multicellular fungi from the assembled chromosomes of the mushroom Coprinopsis cinerea (Coprinus cinereus).</title>
        <authorList>
            <person name="Stajich J.E."/>
            <person name="Wilke S.K."/>
            <person name="Ahren D."/>
            <person name="Au C.H."/>
            <person name="Birren B.W."/>
            <person name="Borodovsky M."/>
            <person name="Burns C."/>
            <person name="Canback B."/>
            <person name="Casselton L.A."/>
            <person name="Cheng C.K."/>
            <person name="Deng J."/>
            <person name="Dietrich F.S."/>
            <person name="Fargo D.C."/>
            <person name="Farman M.L."/>
            <person name="Gathman A.C."/>
            <person name="Goldberg J."/>
            <person name="Guigo R."/>
            <person name="Hoegger P.J."/>
            <person name="Hooker J.B."/>
            <person name="Huggins A."/>
            <person name="James T.Y."/>
            <person name="Kamada T."/>
            <person name="Kilaru S."/>
            <person name="Kodira C."/>
            <person name="Kues U."/>
            <person name="Kupfer D."/>
            <person name="Kwan H.S."/>
            <person name="Lomsadze A."/>
            <person name="Li W."/>
            <person name="Lilly W.W."/>
            <person name="Ma L.J."/>
            <person name="Mackey A.J."/>
            <person name="Manning G."/>
            <person name="Martin F."/>
            <person name="Muraguchi H."/>
            <person name="Natvig D.O."/>
            <person name="Palmerini H."/>
            <person name="Ramesh M.A."/>
            <person name="Rehmeyer C.J."/>
            <person name="Roe B.A."/>
            <person name="Shenoy N."/>
            <person name="Stanke M."/>
            <person name="Ter-Hovhannisyan V."/>
            <person name="Tunlid A."/>
            <person name="Velagapudi R."/>
            <person name="Vision T.J."/>
            <person name="Zeng Q."/>
            <person name="Zolan M.E."/>
            <person name="Pukkila P.J."/>
        </authorList>
    </citation>
    <scope>NUCLEOTIDE SEQUENCE [LARGE SCALE GENOMIC DNA]</scope>
    <source>
        <strain evidence="7">Okayama-7 / 130 / ATCC MYA-4618 / FGSC 9003</strain>
    </source>
</reference>
<comment type="caution">
    <text evidence="6">The sequence shown here is derived from an EMBL/GenBank/DDBJ whole genome shotgun (WGS) entry which is preliminary data.</text>
</comment>
<dbReference type="OrthoDB" id="2843560at2759"/>
<dbReference type="AlphaFoldDB" id="A8PF83"/>
<sequence>MYGTSTFEEDARRGRTDALRDLGRAITRDNYTTRILDAILPHFQPELLPGSYPEAEGRGKDVNFQAALFSCLGGSIISCDRSTPLRTATIDKLVPNLDGIFSWFLFYLASATQVFQPAGLERAIHTITWTIYRIAELVPEEHVLFSPKVIKVLVVIWCTRRKDTRQPYCYIDPERCGTVAMMSQFSENPDAWSTLMDQVVSSQEHLDDFCTAFLQRIDQVPSLYQPRGFPLEYVGAHAALLLDIASKLVKIRAIHQKLREQGLLRRIVQAIVPLCPDASPDAIFTLSFLAFRLSYQPFADPVKGVAEVVKAGIMPVMFEGLQRVGFGGSDSRSKIVEAGKVFRALSAFTFYPRTVKAFRTVVEATPQTHPQEITTELVLPKACSGCHTVVYCSEKCQKADWESRHKDECNVMKHGHMIRKQNGVGYSHNTRAFHTLQSSFTFNNLGPEVDGTIARSFPQFGRHDLIALIGRSRGVSSKTVMNIVTIDEYMRDRRSTVVPDCPAMEARATKIIEEYRAKRSSRNMLVEGTFDYSPMYRVNVLLEVEFTGDLENVYRTALRFDREILGVDHHGPRTSIFLDRAHDPDTSLAF</sequence>
<dbReference type="RefSeq" id="XP_001840954.2">
    <property type="nucleotide sequence ID" value="XM_001840902.2"/>
</dbReference>
<keyword evidence="7" id="KW-1185">Reference proteome</keyword>
<evidence type="ECO:0000313" key="6">
    <source>
        <dbReference type="EMBL" id="EAU81007.2"/>
    </source>
</evidence>
<dbReference type="InParanoid" id="A8PF83"/>
<dbReference type="Pfam" id="PF01753">
    <property type="entry name" value="zf-MYND"/>
    <property type="match status" value="1"/>
</dbReference>
<evidence type="ECO:0000313" key="7">
    <source>
        <dbReference type="Proteomes" id="UP000001861"/>
    </source>
</evidence>
<protein>
    <recommendedName>
        <fullName evidence="5">MYND-type domain-containing protein</fullName>
    </recommendedName>
</protein>
<dbReference type="GeneID" id="6017610"/>
<dbReference type="InterPro" id="IPR002893">
    <property type="entry name" value="Znf_MYND"/>
</dbReference>
<evidence type="ECO:0000256" key="2">
    <source>
        <dbReference type="ARBA" id="ARBA00022771"/>
    </source>
</evidence>
<dbReference type="GO" id="GO:0008270">
    <property type="term" value="F:zinc ion binding"/>
    <property type="evidence" value="ECO:0007669"/>
    <property type="project" value="UniProtKB-KW"/>
</dbReference>
<proteinExistence type="predicted"/>
<dbReference type="VEuPathDB" id="FungiDB:CC1G_03183"/>
<dbReference type="PROSITE" id="PS50865">
    <property type="entry name" value="ZF_MYND_2"/>
    <property type="match status" value="1"/>
</dbReference>
<evidence type="ECO:0000256" key="1">
    <source>
        <dbReference type="ARBA" id="ARBA00022723"/>
    </source>
</evidence>
<dbReference type="KEGG" id="cci:CC1G_03183"/>
<dbReference type="SUPFAM" id="SSF144232">
    <property type="entry name" value="HIT/MYND zinc finger-like"/>
    <property type="match status" value="1"/>
</dbReference>
<feature type="domain" description="MYND-type" evidence="5">
    <location>
        <begin position="383"/>
        <end position="409"/>
    </location>
</feature>
<dbReference type="Proteomes" id="UP000001861">
    <property type="component" value="Unassembled WGS sequence"/>
</dbReference>
<evidence type="ECO:0000259" key="5">
    <source>
        <dbReference type="PROSITE" id="PS50865"/>
    </source>
</evidence>
<gene>
    <name evidence="6" type="ORF">CC1G_03183</name>
</gene>
<keyword evidence="2 4" id="KW-0863">Zinc-finger</keyword>
<name>A8PF83_COPC7</name>
<keyword evidence="3" id="KW-0862">Zinc</keyword>
<accession>A8PF83</accession>
<dbReference type="Gene3D" id="6.10.140.2220">
    <property type="match status" value="1"/>
</dbReference>
<evidence type="ECO:0000256" key="4">
    <source>
        <dbReference type="PROSITE-ProRule" id="PRU00134"/>
    </source>
</evidence>
<organism evidence="6 7">
    <name type="scientific">Coprinopsis cinerea (strain Okayama-7 / 130 / ATCC MYA-4618 / FGSC 9003)</name>
    <name type="common">Inky cap fungus</name>
    <name type="synonym">Hormographiella aspergillata</name>
    <dbReference type="NCBI Taxonomy" id="240176"/>
    <lineage>
        <taxon>Eukaryota</taxon>
        <taxon>Fungi</taxon>
        <taxon>Dikarya</taxon>
        <taxon>Basidiomycota</taxon>
        <taxon>Agaricomycotina</taxon>
        <taxon>Agaricomycetes</taxon>
        <taxon>Agaricomycetidae</taxon>
        <taxon>Agaricales</taxon>
        <taxon>Agaricineae</taxon>
        <taxon>Psathyrellaceae</taxon>
        <taxon>Coprinopsis</taxon>
    </lineage>
</organism>
<dbReference type="HOGENOM" id="CLU_032826_0_0_1"/>